<dbReference type="Proteomes" id="UP001387364">
    <property type="component" value="Chromosome"/>
</dbReference>
<name>A0ABZ2NAC8_9BACI</name>
<keyword evidence="1" id="KW-0472">Membrane</keyword>
<dbReference type="RefSeq" id="WP_338754470.1">
    <property type="nucleotide sequence ID" value="NZ_CP147404.1"/>
</dbReference>
<feature type="transmembrane region" description="Helical" evidence="1">
    <location>
        <begin position="216"/>
        <end position="235"/>
    </location>
</feature>
<feature type="transmembrane region" description="Helical" evidence="1">
    <location>
        <begin position="100"/>
        <end position="123"/>
    </location>
</feature>
<evidence type="ECO:0000313" key="2">
    <source>
        <dbReference type="EMBL" id="WXB94668.1"/>
    </source>
</evidence>
<feature type="transmembrane region" description="Helical" evidence="1">
    <location>
        <begin position="143"/>
        <end position="161"/>
    </location>
</feature>
<dbReference type="EMBL" id="CP147404">
    <property type="protein sequence ID" value="WXB94668.1"/>
    <property type="molecule type" value="Genomic_DNA"/>
</dbReference>
<proteinExistence type="predicted"/>
<reference evidence="2 3" key="1">
    <citation type="submission" date="2024-02" db="EMBL/GenBank/DDBJ databases">
        <title>Seven novel Bacillus-like species.</title>
        <authorList>
            <person name="Liu G."/>
        </authorList>
    </citation>
    <scope>NUCLEOTIDE SEQUENCE [LARGE SCALE GENOMIC DNA]</scope>
    <source>
        <strain evidence="2 3">FJAT-52991</strain>
    </source>
</reference>
<evidence type="ECO:0000256" key="1">
    <source>
        <dbReference type="SAM" id="Phobius"/>
    </source>
</evidence>
<dbReference type="CDD" id="cd21809">
    <property type="entry name" value="ABC-2_lan_permease-like"/>
    <property type="match status" value="1"/>
</dbReference>
<feature type="transmembrane region" description="Helical" evidence="1">
    <location>
        <begin position="168"/>
        <end position="188"/>
    </location>
</feature>
<gene>
    <name evidence="2" type="ORF">WDJ61_08605</name>
</gene>
<evidence type="ECO:0000313" key="3">
    <source>
        <dbReference type="Proteomes" id="UP001387364"/>
    </source>
</evidence>
<protein>
    <submittedName>
        <fullName evidence="2">ABC transporter permease</fullName>
    </submittedName>
</protein>
<sequence length="241" mass="26434">MSSLTIELKKCKRSGVIPIMLAVGVLGGLYALVNFVIRKETLLSLPLPPTVILLTQIYGMIMVLNMFGIIVATCIIYHIEHSGAAMKKMYMLPINVSNIYTSKLVILTVLLLFCIALQNIALAGIGATNLPNGTFELSTLFRFSMYSFITSMPVLSFMLGVSSRCQNMWMTLGIGVAGFFSGMTMAMGEHQLLLINPFVLIMKPAMSATVALDPTVIVMSLIETIIFVTIGQLLLKHVRYE</sequence>
<feature type="transmembrane region" description="Helical" evidence="1">
    <location>
        <begin position="57"/>
        <end position="79"/>
    </location>
</feature>
<keyword evidence="1" id="KW-1133">Transmembrane helix</keyword>
<feature type="transmembrane region" description="Helical" evidence="1">
    <location>
        <begin position="16"/>
        <end position="37"/>
    </location>
</feature>
<keyword evidence="3" id="KW-1185">Reference proteome</keyword>
<dbReference type="Pfam" id="PF12730">
    <property type="entry name" value="ABC2_membrane_4"/>
    <property type="match status" value="1"/>
</dbReference>
<organism evidence="2 3">
    <name type="scientific">Bacillus kandeliae</name>
    <dbReference type="NCBI Taxonomy" id="3129297"/>
    <lineage>
        <taxon>Bacteria</taxon>
        <taxon>Bacillati</taxon>
        <taxon>Bacillota</taxon>
        <taxon>Bacilli</taxon>
        <taxon>Bacillales</taxon>
        <taxon>Bacillaceae</taxon>
        <taxon>Bacillus</taxon>
    </lineage>
</organism>
<keyword evidence="1" id="KW-0812">Transmembrane</keyword>
<accession>A0ABZ2NAC8</accession>